<keyword evidence="2" id="KW-1185">Reference proteome</keyword>
<protein>
    <submittedName>
        <fullName evidence="1">Uncharacterized protein</fullName>
    </submittedName>
</protein>
<dbReference type="AlphaFoldDB" id="A0A0B2BKR0"/>
<name>A0A0B2BKR0_9ACTN</name>
<dbReference type="RefSeq" id="WP_039349112.1">
    <property type="nucleotide sequence ID" value="NZ_PGEZ01000002.1"/>
</dbReference>
<accession>A0A0B2BKR0</accession>
<evidence type="ECO:0000313" key="2">
    <source>
        <dbReference type="Proteomes" id="UP000230842"/>
    </source>
</evidence>
<proteinExistence type="predicted"/>
<organism evidence="1 2">
    <name type="scientific">Mumia flava</name>
    <dbReference type="NCBI Taxonomy" id="1348852"/>
    <lineage>
        <taxon>Bacteria</taxon>
        <taxon>Bacillati</taxon>
        <taxon>Actinomycetota</taxon>
        <taxon>Actinomycetes</taxon>
        <taxon>Propionibacteriales</taxon>
        <taxon>Nocardioidaceae</taxon>
        <taxon>Mumia</taxon>
    </lineage>
</organism>
<dbReference type="Proteomes" id="UP000230842">
    <property type="component" value="Unassembled WGS sequence"/>
</dbReference>
<reference evidence="1 2" key="1">
    <citation type="submission" date="2017-11" db="EMBL/GenBank/DDBJ databases">
        <title>Genomic Encyclopedia of Archaeal and Bacterial Type Strains, Phase II (KMG-II): From Individual Species to Whole Genera.</title>
        <authorList>
            <person name="Goeker M."/>
        </authorList>
    </citation>
    <scope>NUCLEOTIDE SEQUENCE [LARGE SCALE GENOMIC DNA]</scope>
    <source>
        <strain evidence="1 2">DSM 27763</strain>
    </source>
</reference>
<dbReference type="EMBL" id="PGEZ01000002">
    <property type="protein sequence ID" value="PJJ54033.1"/>
    <property type="molecule type" value="Genomic_DNA"/>
</dbReference>
<dbReference type="OrthoDB" id="9784823at2"/>
<gene>
    <name evidence="1" type="ORF">CLV56_3536</name>
</gene>
<evidence type="ECO:0000313" key="1">
    <source>
        <dbReference type="EMBL" id="PJJ54033.1"/>
    </source>
</evidence>
<comment type="caution">
    <text evidence="1">The sequence shown here is derived from an EMBL/GenBank/DDBJ whole genome shotgun (WGS) entry which is preliminary data.</text>
</comment>
<sequence>MSIEESGRTPRLVGMPEIAAVTRVQRPVVSMWRSRSAASSYPFPAAYERRGQQDLFVADEIAAWLRDTGRGNNPDAADEITAYGIDRDAPHDDPLVFDALTAVLCLLATVPDDLRELDAEELLDLADEQDPDDAAIFRELEQVGERLPVIIDAAVQRADAALSPAAAFEILMADRFRSSLDEHVAVALQPEIATLVARVAVGVNARLDGSATYVDPRPGSSDLLVAVLAEHGERGPAEVVIPSGEGRAERLVRRRMLTHGAARSELDVSADGEFVAAPESTIVTQLPAPGRPRMTVAEVVDALDQIVLQMDDTQRAVVVGPASALTDASGGSAEQTRSALLRGGRVRAIVRLPAGLVTARSRQALALYVLGAPDLRAGVAEDVCWTVDLSDDPIDATTIDELVTDVIVAATADVDLARRHAYTYLNPVPLRSLLSARRLTDAAAGRPLRMTDIVEAARGLQAAYGGLADLSAPMAPGMRTGSGRGLRPIKVTDALDGRHLRVVPGTRLAEEDLGGVGGGLRVIGPDEVMGVRRPGVRAIAALVLAASYPSAGLTEPGDVIFCTAPRPAAIVDDEGSSVVMAPARVLRVDPADPAGLHAEIVAVDINEQPPSARAWRQWRLRRVAEAERSALASTLAAVRTSREAAREQARRLDGLSARLVDGVTSGTVSLEIAGEATPSDGSMSIRFEEEG</sequence>